<dbReference type="EMBL" id="JAAVMX010000007">
    <property type="protein sequence ID" value="KAF4506094.1"/>
    <property type="molecule type" value="Genomic_DNA"/>
</dbReference>
<name>A0A8H4PMS5_9HYPO</name>
<evidence type="ECO:0000313" key="3">
    <source>
        <dbReference type="Proteomes" id="UP000557566"/>
    </source>
</evidence>
<feature type="region of interest" description="Disordered" evidence="1">
    <location>
        <begin position="41"/>
        <end position="68"/>
    </location>
</feature>
<gene>
    <name evidence="2" type="ORF">G6O67_006213</name>
</gene>
<feature type="compositionally biased region" description="Basic and acidic residues" evidence="1">
    <location>
        <begin position="41"/>
        <end position="57"/>
    </location>
</feature>
<evidence type="ECO:0000256" key="1">
    <source>
        <dbReference type="SAM" id="MobiDB-lite"/>
    </source>
</evidence>
<proteinExistence type="predicted"/>
<accession>A0A8H4PMS5</accession>
<dbReference type="Proteomes" id="UP000557566">
    <property type="component" value="Unassembled WGS sequence"/>
</dbReference>
<evidence type="ECO:0000313" key="2">
    <source>
        <dbReference type="EMBL" id="KAF4506094.1"/>
    </source>
</evidence>
<organism evidence="2 3">
    <name type="scientific">Ophiocordyceps sinensis</name>
    <dbReference type="NCBI Taxonomy" id="72228"/>
    <lineage>
        <taxon>Eukaryota</taxon>
        <taxon>Fungi</taxon>
        <taxon>Dikarya</taxon>
        <taxon>Ascomycota</taxon>
        <taxon>Pezizomycotina</taxon>
        <taxon>Sordariomycetes</taxon>
        <taxon>Hypocreomycetidae</taxon>
        <taxon>Hypocreales</taxon>
        <taxon>Ophiocordycipitaceae</taxon>
        <taxon>Ophiocordyceps</taxon>
    </lineage>
</organism>
<keyword evidence="3" id="KW-1185">Reference proteome</keyword>
<sequence length="82" mass="9155">MSFFLPAFRFSSFIRGYKVKGPVRLPRLPLAYRKSLKEFAEPGGEAEEKHIGARENRAPPSPIPSQPASLPRLVLVQSAIHL</sequence>
<comment type="caution">
    <text evidence="2">The sequence shown here is derived from an EMBL/GenBank/DDBJ whole genome shotgun (WGS) entry which is preliminary data.</text>
</comment>
<protein>
    <submittedName>
        <fullName evidence="2">Uncharacterized protein</fullName>
    </submittedName>
</protein>
<reference evidence="2 3" key="1">
    <citation type="journal article" date="2020" name="Genome Biol. Evol.">
        <title>A new high-quality draft genome assembly of the Chinese cordyceps Ophiocordyceps sinensis.</title>
        <authorList>
            <person name="Shu R."/>
            <person name="Zhang J."/>
            <person name="Meng Q."/>
            <person name="Zhang H."/>
            <person name="Zhou G."/>
            <person name="Li M."/>
            <person name="Wu P."/>
            <person name="Zhao Y."/>
            <person name="Chen C."/>
            <person name="Qin Q."/>
        </authorList>
    </citation>
    <scope>NUCLEOTIDE SEQUENCE [LARGE SCALE GENOMIC DNA]</scope>
    <source>
        <strain evidence="2 3">IOZ07</strain>
    </source>
</reference>
<dbReference type="AlphaFoldDB" id="A0A8H4PMS5"/>